<keyword evidence="1" id="KW-0175">Coiled coil</keyword>
<reference evidence="5 6" key="1">
    <citation type="journal article" date="2009" name="Stand. Genomic Sci.">
        <title>Complete genome sequence of Halomicrobium mukohataei type strain (arg-2).</title>
        <authorList>
            <person name="Tindall B.J."/>
            <person name="Schneider S."/>
            <person name="Lapidus A."/>
            <person name="Copeland A."/>
            <person name="Glavina Del Rio T."/>
            <person name="Nolan M."/>
            <person name="Lucas S."/>
            <person name="Chen F."/>
            <person name="Tice H."/>
            <person name="Cheng J.F."/>
            <person name="Saunders E."/>
            <person name="Bruce D."/>
            <person name="Goodwin L."/>
            <person name="Pitluck S."/>
            <person name="Mikhailova N."/>
            <person name="Pati A."/>
            <person name="Ivanova N."/>
            <person name="Mavrommatis K."/>
            <person name="Chen A."/>
            <person name="Palaniappan K."/>
            <person name="Chain P."/>
            <person name="Land M."/>
            <person name="Hauser L."/>
            <person name="Chang Y.J."/>
            <person name="Jeffries C.D."/>
            <person name="Brettin T."/>
            <person name="Han C."/>
            <person name="Rohde M."/>
            <person name="Goker M."/>
            <person name="Bristow J."/>
            <person name="Eisen J.A."/>
            <person name="Markowitz V."/>
            <person name="Hugenholtz P."/>
            <person name="Klenk H.P."/>
            <person name="Kyrpides N.C."/>
            <person name="Detter J.C."/>
        </authorList>
    </citation>
    <scope>NUCLEOTIDE SEQUENCE [LARGE SCALE GENOMIC DNA]</scope>
    <source>
        <strain evidence="6">ATCC 700874 / DSM 12286 / JCM 9738 / NCIMB 13541</strain>
    </source>
</reference>
<gene>
    <name evidence="5" type="ordered locus">Hmuk_0913</name>
</gene>
<feature type="region of interest" description="Disordered" evidence="2">
    <location>
        <begin position="31"/>
        <end position="57"/>
    </location>
</feature>
<keyword evidence="3" id="KW-0812">Transmembrane</keyword>
<feature type="compositionally biased region" description="Gly residues" evidence="2">
    <location>
        <begin position="46"/>
        <end position="57"/>
    </location>
</feature>
<dbReference type="AlphaFoldDB" id="C7P0R0"/>
<feature type="domain" description="DUF4349" evidence="4">
    <location>
        <begin position="67"/>
        <end position="274"/>
    </location>
</feature>
<evidence type="ECO:0000256" key="2">
    <source>
        <dbReference type="SAM" id="MobiDB-lite"/>
    </source>
</evidence>
<feature type="transmembrane region" description="Helical" evidence="3">
    <location>
        <begin position="258"/>
        <end position="280"/>
    </location>
</feature>
<evidence type="ECO:0000256" key="1">
    <source>
        <dbReference type="SAM" id="Coils"/>
    </source>
</evidence>
<feature type="coiled-coil region" evidence="1">
    <location>
        <begin position="145"/>
        <end position="209"/>
    </location>
</feature>
<evidence type="ECO:0000313" key="5">
    <source>
        <dbReference type="EMBL" id="ACV47042.1"/>
    </source>
</evidence>
<feature type="compositionally biased region" description="Acidic residues" evidence="2">
    <location>
        <begin position="316"/>
        <end position="330"/>
    </location>
</feature>
<evidence type="ECO:0000259" key="4">
    <source>
        <dbReference type="Pfam" id="PF14257"/>
    </source>
</evidence>
<protein>
    <recommendedName>
        <fullName evidence="4">DUF4349 domain-containing protein</fullName>
    </recommendedName>
</protein>
<keyword evidence="3" id="KW-1133">Transmembrane helix</keyword>
<proteinExistence type="predicted"/>
<keyword evidence="3" id="KW-0472">Membrane</keyword>
<accession>C7P0R0</accession>
<dbReference type="eggNOG" id="arCOG04609">
    <property type="taxonomic scope" value="Archaea"/>
</dbReference>
<evidence type="ECO:0000313" key="6">
    <source>
        <dbReference type="Proteomes" id="UP000001746"/>
    </source>
</evidence>
<dbReference type="Proteomes" id="UP000001746">
    <property type="component" value="Chromosome"/>
</dbReference>
<dbReference type="RefSeq" id="WP_015761889.1">
    <property type="nucleotide sequence ID" value="NC_013202.1"/>
</dbReference>
<dbReference type="InterPro" id="IPR025645">
    <property type="entry name" value="DUF4349"/>
</dbReference>
<dbReference type="HOGENOM" id="CLU_840939_0_0_2"/>
<dbReference type="GeneID" id="42178816"/>
<dbReference type="EMBL" id="CP001688">
    <property type="protein sequence ID" value="ACV47042.1"/>
    <property type="molecule type" value="Genomic_DNA"/>
</dbReference>
<evidence type="ECO:0000256" key="3">
    <source>
        <dbReference type="SAM" id="Phobius"/>
    </source>
</evidence>
<sequence length="330" mass="35763">MPTIHVTRRQIALLAVVVLVAVAGCSGAQNTADSGGSDLGMQSAGDGSGGSSGGGGVGSYYDADGDRVIVRESRMDLRVDNFTRAFRSTREIAAAHGGYVGDRSQNSRGDWDEGRITVRVPPENFSEARDDLAVLGHVEDESVSVQDFTDEYNDREARIEDLQQEERALESLLSRANDSEEASEIRNDLREVRDELRTLRQQQSSLERREAMSTIRIDAHEPVSEQPPENYRSSFGFDDAFMEAFYGGLTAVKYVVVFFGYAIPIGLSLLPLAAFGLVLVGGFRRTRRFVSGAMSADSERANDSPAVVETSGDEAGTTDDGEPDGGETDE</sequence>
<dbReference type="GeneID" id="8410429"/>
<dbReference type="KEGG" id="hmu:Hmuk_0913"/>
<organism evidence="5 6">
    <name type="scientific">Halomicrobium mukohataei (strain ATCC 700874 / DSM 12286 / JCM 9738 / NCIMB 13541)</name>
    <name type="common">Haloarcula mukohataei</name>
    <dbReference type="NCBI Taxonomy" id="485914"/>
    <lineage>
        <taxon>Archaea</taxon>
        <taxon>Methanobacteriati</taxon>
        <taxon>Methanobacteriota</taxon>
        <taxon>Stenosarchaea group</taxon>
        <taxon>Halobacteria</taxon>
        <taxon>Halobacteriales</taxon>
        <taxon>Haloarculaceae</taxon>
        <taxon>Halomicrobium</taxon>
    </lineage>
</organism>
<dbReference type="Pfam" id="PF14257">
    <property type="entry name" value="DUF4349"/>
    <property type="match status" value="1"/>
</dbReference>
<name>C7P0R0_HALMD</name>
<keyword evidence="6" id="KW-1185">Reference proteome</keyword>
<feature type="region of interest" description="Disordered" evidence="2">
    <location>
        <begin position="294"/>
        <end position="330"/>
    </location>
</feature>